<reference evidence="1" key="1">
    <citation type="submission" date="2021-06" db="EMBL/GenBank/DDBJ databases">
        <authorList>
            <person name="Kallberg Y."/>
            <person name="Tangrot J."/>
            <person name="Rosling A."/>
        </authorList>
    </citation>
    <scope>NUCLEOTIDE SEQUENCE</scope>
    <source>
        <strain evidence="1">87-6 pot B 2015</strain>
    </source>
</reference>
<accession>A0A9N8V300</accession>
<protein>
    <submittedName>
        <fullName evidence="1">7100_t:CDS:1</fullName>
    </submittedName>
</protein>
<proteinExistence type="predicted"/>
<dbReference type="AlphaFoldDB" id="A0A9N8V300"/>
<organism evidence="1 2">
    <name type="scientific">Funneliformis mosseae</name>
    <name type="common">Endomycorrhizal fungus</name>
    <name type="synonym">Glomus mosseae</name>
    <dbReference type="NCBI Taxonomy" id="27381"/>
    <lineage>
        <taxon>Eukaryota</taxon>
        <taxon>Fungi</taxon>
        <taxon>Fungi incertae sedis</taxon>
        <taxon>Mucoromycota</taxon>
        <taxon>Glomeromycotina</taxon>
        <taxon>Glomeromycetes</taxon>
        <taxon>Glomerales</taxon>
        <taxon>Glomeraceae</taxon>
        <taxon>Funneliformis</taxon>
    </lineage>
</organism>
<evidence type="ECO:0000313" key="1">
    <source>
        <dbReference type="EMBL" id="CAG8440824.1"/>
    </source>
</evidence>
<comment type="caution">
    <text evidence="1">The sequence shown here is derived from an EMBL/GenBank/DDBJ whole genome shotgun (WGS) entry which is preliminary data.</text>
</comment>
<sequence>MLSPADLASTRLAVNMYLLKSLWRIRINGFHHVVTILRNLFTKEFVDNVNSGLKRLLARLWGVRMKEHCIIDTNATIEVCQMIDNSRILVNCIVKYLKTKKVRKRLADVFRNEGSDKFLTGSDDTDVNWEYHHKIPVDGFAAHKDEIV</sequence>
<dbReference type="Proteomes" id="UP000789375">
    <property type="component" value="Unassembled WGS sequence"/>
</dbReference>
<gene>
    <name evidence="1" type="ORF">FMOSSE_LOCUS797</name>
</gene>
<dbReference type="EMBL" id="CAJVPP010000083">
    <property type="protein sequence ID" value="CAG8440824.1"/>
    <property type="molecule type" value="Genomic_DNA"/>
</dbReference>
<keyword evidence="2" id="KW-1185">Reference proteome</keyword>
<evidence type="ECO:0000313" key="2">
    <source>
        <dbReference type="Proteomes" id="UP000789375"/>
    </source>
</evidence>
<name>A0A9N8V300_FUNMO</name>